<evidence type="ECO:0000256" key="2">
    <source>
        <dbReference type="ARBA" id="ARBA00022603"/>
    </source>
</evidence>
<dbReference type="GO" id="GO:0003677">
    <property type="term" value="F:DNA binding"/>
    <property type="evidence" value="ECO:0007669"/>
    <property type="project" value="InterPro"/>
</dbReference>
<gene>
    <name evidence="5" type="ORF">DF3PB_90029</name>
</gene>
<protein>
    <submittedName>
        <fullName evidence="5">Site-specific DNA-methyltransferase</fullName>
    </submittedName>
</protein>
<dbReference type="GO" id="GO:0032259">
    <property type="term" value="P:methylation"/>
    <property type="evidence" value="ECO:0007669"/>
    <property type="project" value="UniProtKB-KW"/>
</dbReference>
<evidence type="ECO:0000313" key="5">
    <source>
        <dbReference type="EMBL" id="SUS08827.1"/>
    </source>
</evidence>
<dbReference type="InterPro" id="IPR002941">
    <property type="entry name" value="DNA_methylase_N4/N6"/>
</dbReference>
<keyword evidence="2 5" id="KW-0489">Methyltransferase</keyword>
<dbReference type="SUPFAM" id="SSF53335">
    <property type="entry name" value="S-adenosyl-L-methionine-dependent methyltransferases"/>
    <property type="match status" value="1"/>
</dbReference>
<dbReference type="GO" id="GO:0005737">
    <property type="term" value="C:cytoplasm"/>
    <property type="evidence" value="ECO:0007669"/>
    <property type="project" value="TreeGrafter"/>
</dbReference>
<comment type="similarity">
    <text evidence="1">Belongs to the N(4)/N(6)-methyltransferase family.</text>
</comment>
<evidence type="ECO:0000256" key="3">
    <source>
        <dbReference type="ARBA" id="ARBA00022679"/>
    </source>
</evidence>
<dbReference type="PANTHER" id="PTHR13370:SF3">
    <property type="entry name" value="TRNA (GUANINE(10)-N2)-METHYLTRANSFERASE HOMOLOG"/>
    <property type="match status" value="1"/>
</dbReference>
<proteinExistence type="inferred from homology"/>
<dbReference type="EMBL" id="UIDG01000645">
    <property type="protein sequence ID" value="SUS08827.1"/>
    <property type="molecule type" value="Genomic_DNA"/>
</dbReference>
<dbReference type="InterPro" id="IPR029063">
    <property type="entry name" value="SAM-dependent_MTases_sf"/>
</dbReference>
<accession>A0A380TLC4</accession>
<reference evidence="5" key="1">
    <citation type="submission" date="2018-07" db="EMBL/GenBank/DDBJ databases">
        <authorList>
            <person name="Quirk P.G."/>
            <person name="Krulwich T.A."/>
        </authorList>
    </citation>
    <scope>NUCLEOTIDE SEQUENCE</scope>
</reference>
<sequence>MQTIIHGDCLKYLRALPDQSISLILTDPPYGLGIAKKGQIGSGKRFTPKRWDVLPPREVFAEMRRVSRHQVIWGGNYFTHYLPPSRCWLVWYKKDGLPKNSFADCELAWTSFNRNAAVFNCRWSGFVKDSREPRVAHPTQKALEVMKWCVAEFSQPGDTILDPFLGSGTTAVAAKLLLRRFTGIEIDREYVAIAHKRLAEAA</sequence>
<dbReference type="InterPro" id="IPR001091">
    <property type="entry name" value="RM_Methyltransferase"/>
</dbReference>
<evidence type="ECO:0000256" key="1">
    <source>
        <dbReference type="ARBA" id="ARBA00006594"/>
    </source>
</evidence>
<dbReference type="GO" id="GO:0008170">
    <property type="term" value="F:N-methyltransferase activity"/>
    <property type="evidence" value="ECO:0007669"/>
    <property type="project" value="InterPro"/>
</dbReference>
<dbReference type="PANTHER" id="PTHR13370">
    <property type="entry name" value="RNA METHYLASE-RELATED"/>
    <property type="match status" value="1"/>
</dbReference>
<feature type="domain" description="DNA methylase N-4/N-6" evidence="4">
    <location>
        <begin position="123"/>
        <end position="195"/>
    </location>
</feature>
<dbReference type="Gene3D" id="3.40.50.150">
    <property type="entry name" value="Vaccinia Virus protein VP39"/>
    <property type="match status" value="1"/>
</dbReference>
<dbReference type="Pfam" id="PF01555">
    <property type="entry name" value="N6_N4_Mtase"/>
    <property type="match status" value="1"/>
</dbReference>
<organism evidence="5">
    <name type="scientific">metagenome</name>
    <dbReference type="NCBI Taxonomy" id="256318"/>
    <lineage>
        <taxon>unclassified sequences</taxon>
        <taxon>metagenomes</taxon>
    </lineage>
</organism>
<keyword evidence="3 5" id="KW-0808">Transferase</keyword>
<dbReference type="PRINTS" id="PR00508">
    <property type="entry name" value="S21N4MTFRASE"/>
</dbReference>
<dbReference type="GO" id="GO:0009007">
    <property type="term" value="F:site-specific DNA-methyltransferase (adenine-specific) activity"/>
    <property type="evidence" value="ECO:0007669"/>
    <property type="project" value="TreeGrafter"/>
</dbReference>
<evidence type="ECO:0000259" key="4">
    <source>
        <dbReference type="Pfam" id="PF01555"/>
    </source>
</evidence>
<dbReference type="AlphaFoldDB" id="A0A380TLC4"/>
<name>A0A380TLC4_9ZZZZ</name>
<dbReference type="PROSITE" id="PS00092">
    <property type="entry name" value="N6_MTASE"/>
    <property type="match status" value="1"/>
</dbReference>
<dbReference type="InterPro" id="IPR002052">
    <property type="entry name" value="DNA_methylase_N6_adenine_CS"/>
</dbReference>